<gene>
    <name evidence="1" type="ORF">MNBD_NITROSPINAE02-1596</name>
</gene>
<name>A0A3B1BVM2_9ZZZZ</name>
<organism evidence="1">
    <name type="scientific">hydrothermal vent metagenome</name>
    <dbReference type="NCBI Taxonomy" id="652676"/>
    <lineage>
        <taxon>unclassified sequences</taxon>
        <taxon>metagenomes</taxon>
        <taxon>ecological metagenomes</taxon>
    </lineage>
</organism>
<dbReference type="AlphaFoldDB" id="A0A3B1BVM2"/>
<reference evidence="1" key="1">
    <citation type="submission" date="2018-06" db="EMBL/GenBank/DDBJ databases">
        <authorList>
            <person name="Zhirakovskaya E."/>
        </authorList>
    </citation>
    <scope>NUCLEOTIDE SEQUENCE</scope>
</reference>
<proteinExistence type="predicted"/>
<accession>A0A3B1BVM2</accession>
<evidence type="ECO:0008006" key="2">
    <source>
        <dbReference type="Google" id="ProtNLM"/>
    </source>
</evidence>
<protein>
    <recommendedName>
        <fullName evidence="2">EfeO-type cupredoxin-like domain-containing protein</fullName>
    </recommendedName>
</protein>
<sequence length="98" mass="10886">KEYDDCAAINKKTLPSRKLKTLTLKPGKTIFRVKNKNVPYDLGFWVRGKGLSRVTLPSVSGGGLATGSTRDYVIDLKPGEYYYSCPLNPTPDYTLVVE</sequence>
<feature type="non-terminal residue" evidence="1">
    <location>
        <position position="1"/>
    </location>
</feature>
<dbReference type="EMBL" id="UOGE01000005">
    <property type="protein sequence ID" value="VAX16303.1"/>
    <property type="molecule type" value="Genomic_DNA"/>
</dbReference>
<evidence type="ECO:0000313" key="1">
    <source>
        <dbReference type="EMBL" id="VAX16303.1"/>
    </source>
</evidence>